<evidence type="ECO:0000313" key="8">
    <source>
        <dbReference type="Proteomes" id="UP000694390"/>
    </source>
</evidence>
<reference evidence="7" key="1">
    <citation type="submission" date="2025-08" db="UniProtKB">
        <authorList>
            <consortium name="Ensembl"/>
        </authorList>
    </citation>
    <scope>IDENTIFICATION</scope>
</reference>
<keyword evidence="6" id="KW-0812">Transmembrane</keyword>
<dbReference type="GO" id="GO:0003735">
    <property type="term" value="F:structural constituent of ribosome"/>
    <property type="evidence" value="ECO:0007669"/>
    <property type="project" value="InterPro"/>
</dbReference>
<accession>A0A8C5F1Z1</accession>
<reference evidence="7" key="2">
    <citation type="submission" date="2025-09" db="UniProtKB">
        <authorList>
            <consortium name="Ensembl"/>
        </authorList>
    </citation>
    <scope>IDENTIFICATION</scope>
</reference>
<dbReference type="Proteomes" id="UP000694390">
    <property type="component" value="Unassembled WGS sequence"/>
</dbReference>
<dbReference type="PANTHER" id="PTHR10956">
    <property type="entry name" value="60S RIBOSOMAL PROTEIN L31"/>
    <property type="match status" value="1"/>
</dbReference>
<sequence>MAPAKKGGEKKKGRSAINEVVTREYTINIHKRIHGVGFKKRAPRALKEIRKFAMKEMGTPDVRIDTRLNKAVWAKGIRYVPGALIMDKGGRISQTRGRISEYLFCSPIFAFCFQMFPFWYYKGLHEILGLGPKSTKGFSFLENYWKPQTLG</sequence>
<dbReference type="InterPro" id="IPR020052">
    <property type="entry name" value="Ribosomal_eL31_CS"/>
</dbReference>
<protein>
    <recommendedName>
        <fullName evidence="4">Large ribosomal subunit protein eL31</fullName>
    </recommendedName>
    <alternativeName>
        <fullName evidence="5">60S ribosomal protein L31</fullName>
    </alternativeName>
</protein>
<dbReference type="FunFam" id="3.10.440.10:FF:000007">
    <property type="entry name" value="Uncharacterized protein"/>
    <property type="match status" value="1"/>
</dbReference>
<evidence type="ECO:0000256" key="5">
    <source>
        <dbReference type="ARBA" id="ARBA00035337"/>
    </source>
</evidence>
<dbReference type="GeneTree" id="ENSGT00950000183030"/>
<dbReference type="OrthoDB" id="9739313at2759"/>
<gene>
    <name evidence="7" type="primary">RPL31</name>
</gene>
<evidence type="ECO:0000256" key="6">
    <source>
        <dbReference type="SAM" id="Phobius"/>
    </source>
</evidence>
<organism evidence="7 8">
    <name type="scientific">Gopherus evgoodei</name>
    <name type="common">Goodes thornscrub tortoise</name>
    <dbReference type="NCBI Taxonomy" id="1825980"/>
    <lineage>
        <taxon>Eukaryota</taxon>
        <taxon>Metazoa</taxon>
        <taxon>Chordata</taxon>
        <taxon>Craniata</taxon>
        <taxon>Vertebrata</taxon>
        <taxon>Euteleostomi</taxon>
        <taxon>Archelosauria</taxon>
        <taxon>Testudinata</taxon>
        <taxon>Testudines</taxon>
        <taxon>Cryptodira</taxon>
        <taxon>Durocryptodira</taxon>
        <taxon>Testudinoidea</taxon>
        <taxon>Testudinidae</taxon>
        <taxon>Gopherus</taxon>
    </lineage>
</organism>
<dbReference type="CDD" id="cd00463">
    <property type="entry name" value="Ribosomal_L31e"/>
    <property type="match status" value="1"/>
</dbReference>
<dbReference type="InterPro" id="IPR023621">
    <property type="entry name" value="Ribosomal_eL31_dom_sf"/>
</dbReference>
<feature type="transmembrane region" description="Helical" evidence="6">
    <location>
        <begin position="102"/>
        <end position="121"/>
    </location>
</feature>
<evidence type="ECO:0000256" key="3">
    <source>
        <dbReference type="ARBA" id="ARBA00023274"/>
    </source>
</evidence>
<keyword evidence="6" id="KW-0472">Membrane</keyword>
<dbReference type="GO" id="GO:0002181">
    <property type="term" value="P:cytoplasmic translation"/>
    <property type="evidence" value="ECO:0007669"/>
    <property type="project" value="TreeGrafter"/>
</dbReference>
<keyword evidence="6" id="KW-1133">Transmembrane helix</keyword>
<name>A0A8C5F1Z1_9SAUR</name>
<keyword evidence="8" id="KW-1185">Reference proteome</keyword>
<evidence type="ECO:0000256" key="2">
    <source>
        <dbReference type="ARBA" id="ARBA00022980"/>
    </source>
</evidence>
<evidence type="ECO:0000256" key="1">
    <source>
        <dbReference type="ARBA" id="ARBA00010808"/>
    </source>
</evidence>
<dbReference type="PANTHER" id="PTHR10956:SF0">
    <property type="entry name" value="60S RIBOSOMAL PROTEIN L31"/>
    <property type="match status" value="1"/>
</dbReference>
<comment type="similarity">
    <text evidence="1">Belongs to the eukaryotic ribosomal protein eL31 family.</text>
</comment>
<dbReference type="PROSITE" id="PS01144">
    <property type="entry name" value="RIBOSOMAL_L31E"/>
    <property type="match status" value="1"/>
</dbReference>
<dbReference type="InterPro" id="IPR000054">
    <property type="entry name" value="Ribosomal_eL31"/>
</dbReference>
<dbReference type="GO" id="GO:0022625">
    <property type="term" value="C:cytosolic large ribosomal subunit"/>
    <property type="evidence" value="ECO:0007669"/>
    <property type="project" value="TreeGrafter"/>
</dbReference>
<evidence type="ECO:0000256" key="4">
    <source>
        <dbReference type="ARBA" id="ARBA00035230"/>
    </source>
</evidence>
<dbReference type="Pfam" id="PF01198">
    <property type="entry name" value="Ribosomal_L31e"/>
    <property type="match status" value="1"/>
</dbReference>
<dbReference type="Gene3D" id="3.10.440.10">
    <property type="match status" value="1"/>
</dbReference>
<keyword evidence="2" id="KW-0689">Ribosomal protein</keyword>
<evidence type="ECO:0000313" key="7">
    <source>
        <dbReference type="Ensembl" id="ENSGEVP00005027821.1"/>
    </source>
</evidence>
<dbReference type="Ensembl" id="ENSGEVT00005029257.1">
    <property type="protein sequence ID" value="ENSGEVP00005027821.1"/>
    <property type="gene ID" value="ENSGEVG00005019628.1"/>
</dbReference>
<dbReference type="SMART" id="SM01380">
    <property type="entry name" value="Ribosomal_L31e"/>
    <property type="match status" value="1"/>
</dbReference>
<dbReference type="SUPFAM" id="SSF54575">
    <property type="entry name" value="Ribosomal protein L31e"/>
    <property type="match status" value="1"/>
</dbReference>
<proteinExistence type="inferred from homology"/>
<dbReference type="AlphaFoldDB" id="A0A8C5F1Z1"/>
<keyword evidence="3" id="KW-0687">Ribonucleoprotein</keyword>